<dbReference type="AlphaFoldDB" id="A0A5C1Q638"/>
<evidence type="ECO:0000313" key="12">
    <source>
        <dbReference type="Proteomes" id="UP001549111"/>
    </source>
</evidence>
<dbReference type="RefSeq" id="WP_149505539.1">
    <property type="nucleotide sequence ID" value="NZ_CP035710.1"/>
</dbReference>
<feature type="domain" description="ABC transporter" evidence="8">
    <location>
        <begin position="9"/>
        <end position="200"/>
    </location>
</feature>
<keyword evidence="5 10" id="KW-0067">ATP-binding</keyword>
<evidence type="ECO:0000259" key="8">
    <source>
        <dbReference type="PROSITE" id="PS50893"/>
    </source>
</evidence>
<geneLocation type="plasmid" evidence="11">
    <name>psna507_unt10</name>
</geneLocation>
<evidence type="ECO:0000256" key="1">
    <source>
        <dbReference type="ARBA" id="ARBA00022448"/>
    </source>
</evidence>
<evidence type="ECO:0000256" key="5">
    <source>
        <dbReference type="ARBA" id="ARBA00022840"/>
    </source>
</evidence>
<geneLocation type="plasmid" evidence="10">
    <name>pSna507_unt10</name>
</geneLocation>
<evidence type="ECO:0000256" key="3">
    <source>
        <dbReference type="ARBA" id="ARBA00022741"/>
    </source>
</evidence>
<keyword evidence="4" id="KW-0201">Cytochrome c-type biogenesis</keyword>
<keyword evidence="7" id="KW-0472">Membrane</keyword>
<evidence type="ECO:0000313" key="10">
    <source>
        <dbReference type="EMBL" id="QEN02917.1"/>
    </source>
</evidence>
<accession>A0A5C1Q638</accession>
<dbReference type="EMBL" id="JBEPLS010000018">
    <property type="protein sequence ID" value="MET3605547.1"/>
    <property type="molecule type" value="Genomic_DNA"/>
</dbReference>
<keyword evidence="2" id="KW-1003">Cell membrane</keyword>
<evidence type="ECO:0000256" key="6">
    <source>
        <dbReference type="ARBA" id="ARBA00022967"/>
    </source>
</evidence>
<dbReference type="OrthoDB" id="9800654at2"/>
<organism evidence="10 11">
    <name type="scientific">Sphaerotilus sulfidivorans</name>
    <dbReference type="NCBI Taxonomy" id="639200"/>
    <lineage>
        <taxon>Bacteria</taxon>
        <taxon>Pseudomonadati</taxon>
        <taxon>Pseudomonadota</taxon>
        <taxon>Betaproteobacteria</taxon>
        <taxon>Burkholderiales</taxon>
        <taxon>Sphaerotilaceae</taxon>
        <taxon>Sphaerotilus</taxon>
    </lineage>
</organism>
<dbReference type="Pfam" id="PF00005">
    <property type="entry name" value="ABC_tran"/>
    <property type="match status" value="1"/>
</dbReference>
<gene>
    <name evidence="10" type="primary">ccmA</name>
    <name evidence="9" type="ORF">ABIC99_003377</name>
    <name evidence="10" type="ORF">EWH46_18805</name>
</gene>
<dbReference type="NCBIfam" id="TIGR01189">
    <property type="entry name" value="ccmA"/>
    <property type="match status" value="1"/>
</dbReference>
<keyword evidence="6" id="KW-1278">Translocase</keyword>
<keyword evidence="3" id="KW-0547">Nucleotide-binding</keyword>
<reference evidence="10 11" key="1">
    <citation type="submission" date="2019-02" db="EMBL/GenBank/DDBJ databases">
        <title>Complete Genome Sequence and Methylome Analysis of Sphaerotilus natans subsp. sulfidivorans D-507.</title>
        <authorList>
            <person name="Fomenkov A."/>
            <person name="Gridneva E."/>
            <person name="Smolyakov D."/>
            <person name="Dubinina G."/>
            <person name="Vincze T."/>
            <person name="Grabovich M."/>
            <person name="Roberts R.J."/>
        </authorList>
    </citation>
    <scope>NUCLEOTIDE SEQUENCE [LARGE SCALE GENOMIC DNA]</scope>
    <source>
        <strain evidence="10 11">D-507</strain>
        <plasmid evidence="10">pSna507_unt10</plasmid>
        <plasmid evidence="11">psna507_unt10</plasmid>
    </source>
</reference>
<dbReference type="GO" id="GO:0016887">
    <property type="term" value="F:ATP hydrolysis activity"/>
    <property type="evidence" value="ECO:0007669"/>
    <property type="project" value="InterPro"/>
</dbReference>
<dbReference type="GO" id="GO:0017004">
    <property type="term" value="P:cytochrome complex assembly"/>
    <property type="evidence" value="ECO:0007669"/>
    <property type="project" value="UniProtKB-KW"/>
</dbReference>
<evidence type="ECO:0000256" key="2">
    <source>
        <dbReference type="ARBA" id="ARBA00022475"/>
    </source>
</evidence>
<dbReference type="PANTHER" id="PTHR43499">
    <property type="entry name" value="ABC TRANSPORTER I FAMILY MEMBER 1"/>
    <property type="match status" value="1"/>
</dbReference>
<keyword evidence="12" id="KW-1185">Reference proteome</keyword>
<dbReference type="InterPro" id="IPR027417">
    <property type="entry name" value="P-loop_NTPase"/>
</dbReference>
<dbReference type="EMBL" id="CP035710">
    <property type="protein sequence ID" value="QEN02917.1"/>
    <property type="molecule type" value="Genomic_DNA"/>
</dbReference>
<dbReference type="InterPro" id="IPR003439">
    <property type="entry name" value="ABC_transporter-like_ATP-bd"/>
</dbReference>
<keyword evidence="1" id="KW-0813">Transport</keyword>
<dbReference type="KEGG" id="snn:EWH46_18805"/>
<evidence type="ECO:0000313" key="9">
    <source>
        <dbReference type="EMBL" id="MET3605547.1"/>
    </source>
</evidence>
<dbReference type="InterPro" id="IPR005895">
    <property type="entry name" value="ABC_transptr_haem_export_CcmA"/>
</dbReference>
<evidence type="ECO:0000256" key="4">
    <source>
        <dbReference type="ARBA" id="ARBA00022748"/>
    </source>
</evidence>
<sequence>MTAADPPLLQADALVGERQGRRLWGPLRLVLSRGQALHLRGPNGCGKTTLIRTLAGLRRPAAGQVRRAAPLWFVGHAMPLADALDARENLHAWLDLAGAPRDGALVEHWLQQERLPARRVLRECSAGQRRRLALAPLQLAPRPLWLLDEPFDALDRAACERLAVRAQAHLAAGGALLLSSHGALPEGFPACEPFDLAPPGGRA</sequence>
<proteinExistence type="predicted"/>
<dbReference type="Proteomes" id="UP000323522">
    <property type="component" value="Plasmid pSna507_unt10"/>
</dbReference>
<dbReference type="SUPFAM" id="SSF52540">
    <property type="entry name" value="P-loop containing nucleoside triphosphate hydrolases"/>
    <property type="match status" value="1"/>
</dbReference>
<dbReference type="PANTHER" id="PTHR43499:SF1">
    <property type="entry name" value="ABC TRANSPORTER I FAMILY MEMBER 1"/>
    <property type="match status" value="1"/>
</dbReference>
<dbReference type="SMART" id="SM00382">
    <property type="entry name" value="AAA"/>
    <property type="match status" value="1"/>
</dbReference>
<protein>
    <submittedName>
        <fullName evidence="10">Heme ABC exporter ATP-binding protein CcmA</fullName>
    </submittedName>
    <submittedName>
        <fullName evidence="9">Heme exporter protein A</fullName>
    </submittedName>
</protein>
<dbReference type="GO" id="GO:0005524">
    <property type="term" value="F:ATP binding"/>
    <property type="evidence" value="ECO:0007669"/>
    <property type="project" value="UniProtKB-KW"/>
</dbReference>
<evidence type="ECO:0000256" key="7">
    <source>
        <dbReference type="ARBA" id="ARBA00023136"/>
    </source>
</evidence>
<dbReference type="PROSITE" id="PS50893">
    <property type="entry name" value="ABC_TRANSPORTER_2"/>
    <property type="match status" value="1"/>
</dbReference>
<dbReference type="Proteomes" id="UP001549111">
    <property type="component" value="Unassembled WGS sequence"/>
</dbReference>
<dbReference type="Gene3D" id="3.40.50.300">
    <property type="entry name" value="P-loop containing nucleotide triphosphate hydrolases"/>
    <property type="match status" value="1"/>
</dbReference>
<reference evidence="9 12" key="2">
    <citation type="submission" date="2024-06" db="EMBL/GenBank/DDBJ databases">
        <title>Genomic Encyclopedia of Type Strains, Phase IV (KMG-IV): sequencing the most valuable type-strain genomes for metagenomic binning, comparative biology and taxonomic classification.</title>
        <authorList>
            <person name="Goeker M."/>
        </authorList>
    </citation>
    <scope>NUCLEOTIDE SEQUENCE [LARGE SCALE GENOMIC DNA]</scope>
    <source>
        <strain evidence="9 12">D-501</strain>
    </source>
</reference>
<dbReference type="GO" id="GO:0022857">
    <property type="term" value="F:transmembrane transporter activity"/>
    <property type="evidence" value="ECO:0007669"/>
    <property type="project" value="InterPro"/>
</dbReference>
<keyword evidence="10" id="KW-0614">Plasmid</keyword>
<dbReference type="InterPro" id="IPR003593">
    <property type="entry name" value="AAA+_ATPase"/>
</dbReference>
<name>A0A5C1Q638_9BURK</name>
<evidence type="ECO:0000313" key="11">
    <source>
        <dbReference type="Proteomes" id="UP000323522"/>
    </source>
</evidence>